<feature type="domain" description="Ubiquitin-like protease family profile" evidence="5">
    <location>
        <begin position="150"/>
        <end position="346"/>
    </location>
</feature>
<name>A0A8H6VX87_9AGAR</name>
<keyword evidence="3" id="KW-0378">Hydrolase</keyword>
<reference evidence="6" key="1">
    <citation type="submission" date="2020-05" db="EMBL/GenBank/DDBJ databases">
        <title>Mycena genomes resolve the evolution of fungal bioluminescence.</title>
        <authorList>
            <person name="Tsai I.J."/>
        </authorList>
    </citation>
    <scope>NUCLEOTIDE SEQUENCE</scope>
    <source>
        <strain evidence="6">171206Taipei</strain>
    </source>
</reference>
<evidence type="ECO:0000256" key="4">
    <source>
        <dbReference type="SAM" id="MobiDB-lite"/>
    </source>
</evidence>
<gene>
    <name evidence="6" type="ORF">MIND_01129000</name>
</gene>
<dbReference type="GO" id="GO:0006508">
    <property type="term" value="P:proteolysis"/>
    <property type="evidence" value="ECO:0007669"/>
    <property type="project" value="UniProtKB-KW"/>
</dbReference>
<keyword evidence="2" id="KW-0645">Protease</keyword>
<dbReference type="EMBL" id="JACAZF010000010">
    <property type="protein sequence ID" value="KAF7293508.1"/>
    <property type="molecule type" value="Genomic_DNA"/>
</dbReference>
<dbReference type="InterPro" id="IPR003653">
    <property type="entry name" value="Peptidase_C48_C"/>
</dbReference>
<accession>A0A8H6VX87</accession>
<dbReference type="AlphaFoldDB" id="A0A8H6VX87"/>
<dbReference type="Proteomes" id="UP000636479">
    <property type="component" value="Unassembled WGS sequence"/>
</dbReference>
<evidence type="ECO:0000313" key="6">
    <source>
        <dbReference type="EMBL" id="KAF7293508.1"/>
    </source>
</evidence>
<dbReference type="Gene3D" id="3.40.395.10">
    <property type="entry name" value="Adenoviral Proteinase, Chain A"/>
    <property type="match status" value="1"/>
</dbReference>
<dbReference type="RefSeq" id="XP_037215671.1">
    <property type="nucleotide sequence ID" value="XM_037367839.1"/>
</dbReference>
<evidence type="ECO:0000313" key="7">
    <source>
        <dbReference type="Proteomes" id="UP000636479"/>
    </source>
</evidence>
<dbReference type="Pfam" id="PF02902">
    <property type="entry name" value="Peptidase_C48"/>
    <property type="match status" value="1"/>
</dbReference>
<dbReference type="PROSITE" id="PS50600">
    <property type="entry name" value="ULP_PROTEASE"/>
    <property type="match status" value="1"/>
</dbReference>
<comment type="caution">
    <text evidence="6">The sequence shown here is derived from an EMBL/GenBank/DDBJ whole genome shotgun (WGS) entry which is preliminary data.</text>
</comment>
<dbReference type="InterPro" id="IPR038765">
    <property type="entry name" value="Papain-like_cys_pep_sf"/>
</dbReference>
<comment type="similarity">
    <text evidence="1">Belongs to the peptidase C48 family.</text>
</comment>
<evidence type="ECO:0000256" key="3">
    <source>
        <dbReference type="ARBA" id="ARBA00022801"/>
    </source>
</evidence>
<dbReference type="GO" id="GO:0019783">
    <property type="term" value="F:ubiquitin-like protein peptidase activity"/>
    <property type="evidence" value="ECO:0007669"/>
    <property type="project" value="UniProtKB-ARBA"/>
</dbReference>
<sequence>MSLRLPEWNLLTFPKDSHSLFSPSPPHLPAAQFTTLNLPYASRSSDIVTGSVESWFSFDAPRTPIDAIFQRSLPSRDIIQALLNGLGQFWLDGYQSVVDPRCNDGRDRFPLWVLKLWLELGTVGETQKSWHSAFNFLRRQAALKAPDPTRKAAEEMLELLERVGWNEPIGTTGLPATCLIRFLSKAWLSEEQISLQVYYMHERLQTQKPKTRNRVAFAPLLFTNKLVQTTIQAMYDYEHVKDSVMRKIEEQVYKEDIDILYMPAHVQNNHWIIMAANFKDGTVSFGDSLFDSPYQTYPRKLVQKLQLWSKKRFAVPLNDIGNTLPIGQQTDTMNCGVCWADAAMTAVWGDPQWKPELGAARRIQWAIRLAKKCASISQTIMPSALAPPPAPLLSARRYHLEIGQFLAQLSTAMPTTRPITLVPSLFGTTGVRLTQPTGFDYSALVSLRRQHQTRQAENGVRVRSQAEPASESAKRQLVKSMQAILKQTEARGLTTGVDRTLRTQSLGSGDPSSTTGNAANAAASAVTRAREALRKRRKLFADANVACLNEIEGARVSAVRPLLPRDWVLVAADLVTKKVFDVYLAQVLTLYARGAGKNGKHGLVVDGGKSNIAALSFIGVQLYELSPATGIFQSITQQTVHLDTSTFAHLPSLQILTVVKSPQSSQTGTQLALSDADFTLFSTLRGSRANISKALVQARKRKVVEEVEEDE</sequence>
<proteinExistence type="inferred from homology"/>
<evidence type="ECO:0000256" key="1">
    <source>
        <dbReference type="ARBA" id="ARBA00005234"/>
    </source>
</evidence>
<feature type="region of interest" description="Disordered" evidence="4">
    <location>
        <begin position="452"/>
        <end position="472"/>
    </location>
</feature>
<dbReference type="GO" id="GO:0008234">
    <property type="term" value="F:cysteine-type peptidase activity"/>
    <property type="evidence" value="ECO:0007669"/>
    <property type="project" value="InterPro"/>
</dbReference>
<keyword evidence="7" id="KW-1185">Reference proteome</keyword>
<organism evidence="6 7">
    <name type="scientific">Mycena indigotica</name>
    <dbReference type="NCBI Taxonomy" id="2126181"/>
    <lineage>
        <taxon>Eukaryota</taxon>
        <taxon>Fungi</taxon>
        <taxon>Dikarya</taxon>
        <taxon>Basidiomycota</taxon>
        <taxon>Agaricomycotina</taxon>
        <taxon>Agaricomycetes</taxon>
        <taxon>Agaricomycetidae</taxon>
        <taxon>Agaricales</taxon>
        <taxon>Marasmiineae</taxon>
        <taxon>Mycenaceae</taxon>
        <taxon>Mycena</taxon>
    </lineage>
</organism>
<protein>
    <recommendedName>
        <fullName evidence="5">Ubiquitin-like protease family profile domain-containing protein</fullName>
    </recommendedName>
</protein>
<evidence type="ECO:0000259" key="5">
    <source>
        <dbReference type="PROSITE" id="PS50600"/>
    </source>
</evidence>
<dbReference type="OrthoDB" id="73076at2759"/>
<evidence type="ECO:0000256" key="2">
    <source>
        <dbReference type="ARBA" id="ARBA00022670"/>
    </source>
</evidence>
<dbReference type="GeneID" id="59350355"/>
<dbReference type="SUPFAM" id="SSF54001">
    <property type="entry name" value="Cysteine proteinases"/>
    <property type="match status" value="1"/>
</dbReference>